<feature type="transmembrane region" description="Helical" evidence="2">
    <location>
        <begin position="38"/>
        <end position="61"/>
    </location>
</feature>
<dbReference type="InterPro" id="IPR050039">
    <property type="entry name" value="MAB_1171c-like"/>
</dbReference>
<feature type="transmembrane region" description="Helical" evidence="2">
    <location>
        <begin position="73"/>
        <end position="95"/>
    </location>
</feature>
<organism evidence="4 5">
    <name type="scientific">Gordonia effusa NBRC 100432</name>
    <dbReference type="NCBI Taxonomy" id="1077974"/>
    <lineage>
        <taxon>Bacteria</taxon>
        <taxon>Bacillati</taxon>
        <taxon>Actinomycetota</taxon>
        <taxon>Actinomycetes</taxon>
        <taxon>Mycobacteriales</taxon>
        <taxon>Gordoniaceae</taxon>
        <taxon>Gordonia</taxon>
    </lineage>
</organism>
<feature type="transmembrane region" description="Helical" evidence="2">
    <location>
        <begin position="102"/>
        <end position="125"/>
    </location>
</feature>
<feature type="transmembrane region" description="Helical" evidence="2">
    <location>
        <begin position="178"/>
        <end position="199"/>
    </location>
</feature>
<dbReference type="RefSeq" id="WP_007316162.1">
    <property type="nucleotide sequence ID" value="NZ_BAEH01000015.1"/>
</dbReference>
<dbReference type="EMBL" id="BAEH01000015">
    <property type="protein sequence ID" value="GAB16824.1"/>
    <property type="molecule type" value="Genomic_DNA"/>
</dbReference>
<evidence type="ECO:0000256" key="2">
    <source>
        <dbReference type="SAM" id="Phobius"/>
    </source>
</evidence>
<dbReference type="Proteomes" id="UP000035034">
    <property type="component" value="Unassembled WGS sequence"/>
</dbReference>
<keyword evidence="5" id="KW-1185">Reference proteome</keyword>
<feature type="transmembrane region" description="Helical" evidence="2">
    <location>
        <begin position="145"/>
        <end position="171"/>
    </location>
</feature>
<dbReference type="InterPro" id="IPR046675">
    <property type="entry name" value="DUF6545"/>
</dbReference>
<keyword evidence="2" id="KW-0812">Transmembrane</keyword>
<evidence type="ECO:0000259" key="3">
    <source>
        <dbReference type="Pfam" id="PF20182"/>
    </source>
</evidence>
<keyword evidence="2" id="KW-0472">Membrane</keyword>
<evidence type="ECO:0000256" key="1">
    <source>
        <dbReference type="SAM" id="MobiDB-lite"/>
    </source>
</evidence>
<accession>H0QVL8</accession>
<dbReference type="STRING" id="1077974.GOEFS_015_00210"/>
<feature type="transmembrane region" description="Helical" evidence="2">
    <location>
        <begin position="6"/>
        <end position="26"/>
    </location>
</feature>
<proteinExistence type="predicted"/>
<name>H0QVL8_9ACTN</name>
<sequence>MQTDVALGFLLPAVVCWLCSLYCLAWQRDRVWDPAISAILAAFVVRGIASLMGAPHVYHALNFYSGTPNLARLLINASMIVWSVLILTAIAYWSLTGERARLFVRICWVIVALVITASAVLWSMISVPETARGFSDEYAHTNRAVAGLMLIYHLVVAAALIAIVLCCIRFAYLAKQTVFRVAMVTTAAGALCYLCFALHRILVILSHPIGRRLVDPWPAATPLMTGVGTVGMMIGLTMPMWVPEIIRVRKRLRANYLHRLLEPLWTDLRPFVSTVSTPDAESSDPEYRLYRRMVDIRDALLALSYKFPAEATDGARGSALVAQQIRHALNSPDIDASADPDRSSLIVADRATEEQWLTEVAVEYRRGRERQNRPPRRMRRAVVGADQAGQIRQER</sequence>
<dbReference type="NCBIfam" id="NF042915">
    <property type="entry name" value="MAB_1171c_fam"/>
    <property type="match status" value="1"/>
</dbReference>
<feature type="region of interest" description="Disordered" evidence="1">
    <location>
        <begin position="367"/>
        <end position="395"/>
    </location>
</feature>
<dbReference type="Pfam" id="PF20182">
    <property type="entry name" value="DUF6545"/>
    <property type="match status" value="1"/>
</dbReference>
<keyword evidence="2" id="KW-1133">Transmembrane helix</keyword>
<dbReference type="AlphaFoldDB" id="H0QVL8"/>
<evidence type="ECO:0000313" key="4">
    <source>
        <dbReference type="EMBL" id="GAB16824.1"/>
    </source>
</evidence>
<feature type="domain" description="DUF6545" evidence="3">
    <location>
        <begin position="253"/>
        <end position="365"/>
    </location>
</feature>
<protein>
    <recommendedName>
        <fullName evidence="3">DUF6545 domain-containing protein</fullName>
    </recommendedName>
</protein>
<evidence type="ECO:0000313" key="5">
    <source>
        <dbReference type="Proteomes" id="UP000035034"/>
    </source>
</evidence>
<gene>
    <name evidence="4" type="ORF">GOEFS_015_00210</name>
</gene>
<comment type="caution">
    <text evidence="4">The sequence shown here is derived from an EMBL/GenBank/DDBJ whole genome shotgun (WGS) entry which is preliminary data.</text>
</comment>
<reference evidence="4 5" key="1">
    <citation type="submission" date="2011-12" db="EMBL/GenBank/DDBJ databases">
        <title>Whole genome shotgun sequence of Gordonia effusa NBRC 100432.</title>
        <authorList>
            <person name="Yoshida I."/>
            <person name="Takarada H."/>
            <person name="Hosoyama A."/>
            <person name="Tsuchikane K."/>
            <person name="Katsumata H."/>
            <person name="Yamazaki S."/>
            <person name="Fujita N."/>
        </authorList>
    </citation>
    <scope>NUCLEOTIDE SEQUENCE [LARGE SCALE GENOMIC DNA]</scope>
    <source>
        <strain evidence="4 5">NBRC 100432</strain>
    </source>
</reference>
<feature type="transmembrane region" description="Helical" evidence="2">
    <location>
        <begin position="219"/>
        <end position="242"/>
    </location>
</feature>
<dbReference type="OrthoDB" id="3685619at2"/>